<dbReference type="Proteomes" id="UP000437068">
    <property type="component" value="Unassembled WGS sequence"/>
</dbReference>
<sequence length="55" mass="6084">MRFRLALSQTVVLVKTSHTDCDRRTTRQDAETDGFGTSKEVFVPGAFLLVPTRGA</sequence>
<evidence type="ECO:0000313" key="6">
    <source>
        <dbReference type="EMBL" id="KAE9229237.1"/>
    </source>
</evidence>
<evidence type="ECO:0000313" key="9">
    <source>
        <dbReference type="Proteomes" id="UP000429523"/>
    </source>
</evidence>
<evidence type="ECO:0000313" key="14">
    <source>
        <dbReference type="Proteomes" id="UP000441208"/>
    </source>
</evidence>
<dbReference type="EMBL" id="QXFZ01002665">
    <property type="protein sequence ID" value="KAE9074904.1"/>
    <property type="molecule type" value="Genomic_DNA"/>
</dbReference>
<evidence type="ECO:0000313" key="10">
    <source>
        <dbReference type="Proteomes" id="UP000433483"/>
    </source>
</evidence>
<keyword evidence="10" id="KW-1185">Reference proteome</keyword>
<evidence type="ECO:0000313" key="11">
    <source>
        <dbReference type="Proteomes" id="UP000437068"/>
    </source>
</evidence>
<dbReference type="Proteomes" id="UP000486351">
    <property type="component" value="Unassembled WGS sequence"/>
</dbReference>
<dbReference type="Proteomes" id="UP000441208">
    <property type="component" value="Unassembled WGS sequence"/>
</dbReference>
<evidence type="ECO:0000313" key="2">
    <source>
        <dbReference type="EMBL" id="KAE8976487.1"/>
    </source>
</evidence>
<gene>
    <name evidence="7" type="ORF">PF001_g24242</name>
    <name evidence="6" type="ORF">PF002_g13359</name>
    <name evidence="5" type="ORF">PF005_g25184</name>
    <name evidence="4" type="ORF">PF006_g24361</name>
    <name evidence="3" type="ORF">PF007_g25217</name>
    <name evidence="8" type="ORF">PF008_g23188</name>
    <name evidence="1" type="ORF">PF009_g25919</name>
    <name evidence="2" type="ORF">PF011_g24032</name>
</gene>
<evidence type="ECO:0000313" key="8">
    <source>
        <dbReference type="EMBL" id="KAE9299682.1"/>
    </source>
</evidence>
<dbReference type="Proteomes" id="UP000460718">
    <property type="component" value="Unassembled WGS sequence"/>
</dbReference>
<name>A0A6A3RE33_9STRA</name>
<protein>
    <submittedName>
        <fullName evidence="4">Uncharacterized protein</fullName>
    </submittedName>
</protein>
<evidence type="ECO:0000313" key="7">
    <source>
        <dbReference type="EMBL" id="KAE9280421.1"/>
    </source>
</evidence>
<evidence type="ECO:0000313" key="12">
    <source>
        <dbReference type="Proteomes" id="UP000440367"/>
    </source>
</evidence>
<dbReference type="EMBL" id="QXFY01002296">
    <property type="protein sequence ID" value="KAE9299682.1"/>
    <property type="molecule type" value="Genomic_DNA"/>
</dbReference>
<dbReference type="EMBL" id="QXGF01002667">
    <property type="protein sequence ID" value="KAE8923835.1"/>
    <property type="molecule type" value="Genomic_DNA"/>
</dbReference>
<reference evidence="9 10" key="1">
    <citation type="submission" date="2018-08" db="EMBL/GenBank/DDBJ databases">
        <title>Genomic investigation of the strawberry pathogen Phytophthora fragariae indicates pathogenicity is determined by transcriptional variation in three key races.</title>
        <authorList>
            <person name="Adams T.M."/>
            <person name="Armitage A.D."/>
            <person name="Sobczyk M.K."/>
            <person name="Bates H.J."/>
            <person name="Dunwell J.M."/>
            <person name="Nellist C.F."/>
            <person name="Harrison R.J."/>
        </authorList>
    </citation>
    <scope>NUCLEOTIDE SEQUENCE [LARGE SCALE GENOMIC DNA]</scope>
    <source>
        <strain evidence="7 11">A4</strain>
        <strain evidence="6 12">BC-1</strain>
        <strain evidence="5 10">NOV-27</strain>
        <strain evidence="4 13">NOV-5</strain>
        <strain evidence="3 14">NOV-71</strain>
        <strain evidence="8 16">NOV-77</strain>
        <strain evidence="1 9">NOV-9</strain>
        <strain evidence="2 15">SCRP245</strain>
    </source>
</reference>
<dbReference type="Proteomes" id="UP000429523">
    <property type="component" value="Unassembled WGS sequence"/>
</dbReference>
<evidence type="ECO:0000313" key="1">
    <source>
        <dbReference type="EMBL" id="KAE8923835.1"/>
    </source>
</evidence>
<dbReference type="EMBL" id="QXGD01000672">
    <property type="protein sequence ID" value="KAE9229237.1"/>
    <property type="molecule type" value="Genomic_DNA"/>
</dbReference>
<evidence type="ECO:0000313" key="13">
    <source>
        <dbReference type="Proteomes" id="UP000440732"/>
    </source>
</evidence>
<comment type="caution">
    <text evidence="4">The sequence shown here is derived from an EMBL/GenBank/DDBJ whole genome shotgun (WGS) entry which is preliminary data.</text>
</comment>
<dbReference type="EMBL" id="QXGB01002672">
    <property type="protein sequence ID" value="KAE9175937.1"/>
    <property type="molecule type" value="Genomic_DNA"/>
</dbReference>
<accession>A0A6A3RE33</accession>
<dbReference type="Proteomes" id="UP000440732">
    <property type="component" value="Unassembled WGS sequence"/>
</dbReference>
<evidence type="ECO:0000313" key="5">
    <source>
        <dbReference type="EMBL" id="KAE9175937.1"/>
    </source>
</evidence>
<dbReference type="EMBL" id="QXGA01002667">
    <property type="protein sequence ID" value="KAE9093789.1"/>
    <property type="molecule type" value="Genomic_DNA"/>
</dbReference>
<dbReference type="EMBL" id="QXFW01002661">
    <property type="protein sequence ID" value="KAE8976487.1"/>
    <property type="molecule type" value="Genomic_DNA"/>
</dbReference>
<dbReference type="EMBL" id="QXGE01002622">
    <property type="protein sequence ID" value="KAE9280421.1"/>
    <property type="molecule type" value="Genomic_DNA"/>
</dbReference>
<organism evidence="4 13">
    <name type="scientific">Phytophthora fragariae</name>
    <dbReference type="NCBI Taxonomy" id="53985"/>
    <lineage>
        <taxon>Eukaryota</taxon>
        <taxon>Sar</taxon>
        <taxon>Stramenopiles</taxon>
        <taxon>Oomycota</taxon>
        <taxon>Peronosporomycetes</taxon>
        <taxon>Peronosporales</taxon>
        <taxon>Peronosporaceae</taxon>
        <taxon>Phytophthora</taxon>
    </lineage>
</organism>
<dbReference type="AlphaFoldDB" id="A0A6A3RE33"/>
<dbReference type="Proteomes" id="UP000433483">
    <property type="component" value="Unassembled WGS sequence"/>
</dbReference>
<proteinExistence type="predicted"/>
<evidence type="ECO:0000313" key="15">
    <source>
        <dbReference type="Proteomes" id="UP000460718"/>
    </source>
</evidence>
<dbReference type="Proteomes" id="UP000440367">
    <property type="component" value="Unassembled WGS sequence"/>
</dbReference>
<evidence type="ECO:0000313" key="4">
    <source>
        <dbReference type="EMBL" id="KAE9093789.1"/>
    </source>
</evidence>
<evidence type="ECO:0000313" key="16">
    <source>
        <dbReference type="Proteomes" id="UP000486351"/>
    </source>
</evidence>
<evidence type="ECO:0000313" key="3">
    <source>
        <dbReference type="EMBL" id="KAE9074904.1"/>
    </source>
</evidence>